<dbReference type="PANTHER" id="PTHR46890">
    <property type="entry name" value="NON-LTR RETROLELEMENT REVERSE TRANSCRIPTASE-LIKE PROTEIN-RELATED"/>
    <property type="match status" value="1"/>
</dbReference>
<dbReference type="AlphaFoldDB" id="A0A5B6WMV5"/>
<organism evidence="1 2">
    <name type="scientific">Gossypium australe</name>
    <dbReference type="NCBI Taxonomy" id="47621"/>
    <lineage>
        <taxon>Eukaryota</taxon>
        <taxon>Viridiplantae</taxon>
        <taxon>Streptophyta</taxon>
        <taxon>Embryophyta</taxon>
        <taxon>Tracheophyta</taxon>
        <taxon>Spermatophyta</taxon>
        <taxon>Magnoliopsida</taxon>
        <taxon>eudicotyledons</taxon>
        <taxon>Gunneridae</taxon>
        <taxon>Pentapetalae</taxon>
        <taxon>rosids</taxon>
        <taxon>malvids</taxon>
        <taxon>Malvales</taxon>
        <taxon>Malvaceae</taxon>
        <taxon>Malvoideae</taxon>
        <taxon>Gossypium</taxon>
    </lineage>
</organism>
<accession>A0A5B6WMV5</accession>
<dbReference type="PANTHER" id="PTHR46890:SF48">
    <property type="entry name" value="RNA-DIRECTED DNA POLYMERASE"/>
    <property type="match status" value="1"/>
</dbReference>
<dbReference type="Proteomes" id="UP000325315">
    <property type="component" value="Unassembled WGS sequence"/>
</dbReference>
<gene>
    <name evidence="1" type="ORF">EPI10_004839</name>
</gene>
<proteinExistence type="predicted"/>
<dbReference type="EMBL" id="SMMG02000002">
    <property type="protein sequence ID" value="KAA3482608.1"/>
    <property type="molecule type" value="Genomic_DNA"/>
</dbReference>
<dbReference type="OrthoDB" id="999775at2759"/>
<keyword evidence="1" id="KW-0808">Transferase</keyword>
<keyword evidence="1" id="KW-0548">Nucleotidyltransferase</keyword>
<reference evidence="2" key="1">
    <citation type="journal article" date="2019" name="Plant Biotechnol. J.">
        <title>Genome sequencing of the Australian wild diploid species Gossypium australe highlights disease resistance and delayed gland morphogenesis.</title>
        <authorList>
            <person name="Cai Y."/>
            <person name="Cai X."/>
            <person name="Wang Q."/>
            <person name="Wang P."/>
            <person name="Zhang Y."/>
            <person name="Cai C."/>
            <person name="Xu Y."/>
            <person name="Wang K."/>
            <person name="Zhou Z."/>
            <person name="Wang C."/>
            <person name="Geng S."/>
            <person name="Li B."/>
            <person name="Dong Q."/>
            <person name="Hou Y."/>
            <person name="Wang H."/>
            <person name="Ai P."/>
            <person name="Liu Z."/>
            <person name="Yi F."/>
            <person name="Sun M."/>
            <person name="An G."/>
            <person name="Cheng J."/>
            <person name="Zhang Y."/>
            <person name="Shi Q."/>
            <person name="Xie Y."/>
            <person name="Shi X."/>
            <person name="Chang Y."/>
            <person name="Huang F."/>
            <person name="Chen Y."/>
            <person name="Hong S."/>
            <person name="Mi L."/>
            <person name="Sun Q."/>
            <person name="Zhang L."/>
            <person name="Zhou B."/>
            <person name="Peng R."/>
            <person name="Zhang X."/>
            <person name="Liu F."/>
        </authorList>
    </citation>
    <scope>NUCLEOTIDE SEQUENCE [LARGE SCALE GENOMIC DNA]</scope>
    <source>
        <strain evidence="2">cv. PA1801</strain>
    </source>
</reference>
<name>A0A5B6WMV5_9ROSI</name>
<dbReference type="GO" id="GO:0003964">
    <property type="term" value="F:RNA-directed DNA polymerase activity"/>
    <property type="evidence" value="ECO:0007669"/>
    <property type="project" value="UniProtKB-KW"/>
</dbReference>
<dbReference type="InterPro" id="IPR052343">
    <property type="entry name" value="Retrotransposon-Effector_Assoc"/>
</dbReference>
<keyword evidence="2" id="KW-1185">Reference proteome</keyword>
<comment type="caution">
    <text evidence="1">The sequence shown here is derived from an EMBL/GenBank/DDBJ whole genome shotgun (WGS) entry which is preliminary data.</text>
</comment>
<protein>
    <submittedName>
        <fullName evidence="1">Reverse transcriptase</fullName>
    </submittedName>
</protein>
<evidence type="ECO:0000313" key="2">
    <source>
        <dbReference type="Proteomes" id="UP000325315"/>
    </source>
</evidence>
<keyword evidence="1" id="KW-0695">RNA-directed DNA polymerase</keyword>
<sequence length="159" mass="18161">MVKGLENESWNLITDFDKISKMAANYFKDLFSSKEVSNCDRLLASFSPCITKDLNRELMAEFKAEDIVAAMRSIARLKASGKDRDIGEINKMSIVLIPKVNSLKSINLFRPISLCNVIYKIILKVLVHRFYQVLKYYIEDDQGAFVPGRQIIDNIFCGI</sequence>
<evidence type="ECO:0000313" key="1">
    <source>
        <dbReference type="EMBL" id="KAA3482608.1"/>
    </source>
</evidence>